<evidence type="ECO:0000256" key="3">
    <source>
        <dbReference type="HAMAP-Rule" id="MF_00524"/>
    </source>
</evidence>
<dbReference type="Pfam" id="PF02685">
    <property type="entry name" value="Glucokinase"/>
    <property type="match status" value="1"/>
</dbReference>
<organism evidence="5 6">
    <name type="scientific">Actinomadura fulvescens</name>
    <dbReference type="NCBI Taxonomy" id="46160"/>
    <lineage>
        <taxon>Bacteria</taxon>
        <taxon>Bacillati</taxon>
        <taxon>Actinomycetota</taxon>
        <taxon>Actinomycetes</taxon>
        <taxon>Streptosporangiales</taxon>
        <taxon>Thermomonosporaceae</taxon>
        <taxon>Actinomadura</taxon>
    </lineage>
</organism>
<dbReference type="EC" id="2.7.1.2" evidence="3"/>
<gene>
    <name evidence="3" type="primary">glk</name>
    <name evidence="5" type="ORF">GCM10010411_19570</name>
</gene>
<protein>
    <recommendedName>
        <fullName evidence="3">Glucokinase</fullName>
        <ecNumber evidence="3">2.7.1.2</ecNumber>
    </recommendedName>
    <alternativeName>
        <fullName evidence="3">Glucose kinase</fullName>
    </alternativeName>
</protein>
<keyword evidence="2 3" id="KW-0418">Kinase</keyword>
<dbReference type="Gene3D" id="3.30.420.40">
    <property type="match status" value="1"/>
</dbReference>
<evidence type="ECO:0000256" key="1">
    <source>
        <dbReference type="ARBA" id="ARBA00022679"/>
    </source>
</evidence>
<name>A0ABN3PI23_9ACTN</name>
<evidence type="ECO:0000313" key="5">
    <source>
        <dbReference type="EMBL" id="GAA2586869.1"/>
    </source>
</evidence>
<keyword evidence="3" id="KW-0324">Glycolysis</keyword>
<comment type="catalytic activity">
    <reaction evidence="3">
        <text>D-glucose + ATP = D-glucose 6-phosphate + ADP + H(+)</text>
        <dbReference type="Rhea" id="RHEA:17825"/>
        <dbReference type="ChEBI" id="CHEBI:4167"/>
        <dbReference type="ChEBI" id="CHEBI:15378"/>
        <dbReference type="ChEBI" id="CHEBI:30616"/>
        <dbReference type="ChEBI" id="CHEBI:61548"/>
        <dbReference type="ChEBI" id="CHEBI:456216"/>
        <dbReference type="EC" id="2.7.1.2"/>
    </reaction>
</comment>
<comment type="subcellular location">
    <subcellularLocation>
        <location evidence="3">Cytoplasm</location>
    </subcellularLocation>
</comment>
<feature type="binding site" evidence="3">
    <location>
        <begin position="18"/>
        <end position="23"/>
    </location>
    <ligand>
        <name>ATP</name>
        <dbReference type="ChEBI" id="CHEBI:30616"/>
    </ligand>
</feature>
<dbReference type="PANTHER" id="PTHR47690">
    <property type="entry name" value="GLUCOKINASE"/>
    <property type="match status" value="1"/>
</dbReference>
<evidence type="ECO:0000256" key="2">
    <source>
        <dbReference type="ARBA" id="ARBA00022777"/>
    </source>
</evidence>
<keyword evidence="3" id="KW-0067">ATP-binding</keyword>
<comment type="caution">
    <text evidence="5">The sequence shown here is derived from an EMBL/GenBank/DDBJ whole genome shotgun (WGS) entry which is preliminary data.</text>
</comment>
<dbReference type="InterPro" id="IPR003836">
    <property type="entry name" value="Glucokinase"/>
</dbReference>
<dbReference type="CDD" id="cd24008">
    <property type="entry name" value="ASKHA_NBD_GLK"/>
    <property type="match status" value="1"/>
</dbReference>
<dbReference type="NCBIfam" id="TIGR00749">
    <property type="entry name" value="glk"/>
    <property type="match status" value="1"/>
</dbReference>
<dbReference type="HAMAP" id="MF_00524">
    <property type="entry name" value="Glucokinase"/>
    <property type="match status" value="1"/>
</dbReference>
<dbReference type="InterPro" id="IPR043129">
    <property type="entry name" value="ATPase_NBD"/>
</dbReference>
<proteinExistence type="inferred from homology"/>
<sequence length="333" mass="34426">MSALLSAAGDASYPWLVADVGGTNARFALVAEPGAAPEHVGTLASRDHAGLAEAAETYLAEHAGGARPRAACLAVAGPVVEGRFRLTNADWAADTTERVRAHLGLDHAEVLNDFEALALALPHLTDADLRPVGGTALPARDGSAPLSVLGPGTGLGVAALLPTPAGWIPLPGEGGQVDIPAATDREVEVMRLLRAEQGAANAEFLLSGDGLERLHRLLGMIHGVRPEPLTAAEISVHRDGLCAEAIEMFCALLGAFAGNAALTLGARGGVYLGGGILPRIADVLDTSDFRRRFEAKPRVEEYVRAIPTALIVHPNPALVGATARLAQTLLEPV</sequence>
<evidence type="ECO:0000313" key="6">
    <source>
        <dbReference type="Proteomes" id="UP001501509"/>
    </source>
</evidence>
<dbReference type="EMBL" id="BAAATD010000002">
    <property type="protein sequence ID" value="GAA2586869.1"/>
    <property type="molecule type" value="Genomic_DNA"/>
</dbReference>
<keyword evidence="3" id="KW-0547">Nucleotide-binding</keyword>
<dbReference type="PANTHER" id="PTHR47690:SF1">
    <property type="entry name" value="GLUCOKINASE"/>
    <property type="match status" value="1"/>
</dbReference>
<dbReference type="Gene3D" id="3.40.367.20">
    <property type="match status" value="1"/>
</dbReference>
<dbReference type="InterPro" id="IPR050201">
    <property type="entry name" value="Bacterial_glucokinase"/>
</dbReference>
<evidence type="ECO:0000256" key="4">
    <source>
        <dbReference type="RuleBase" id="RU004046"/>
    </source>
</evidence>
<keyword evidence="6" id="KW-1185">Reference proteome</keyword>
<comment type="similarity">
    <text evidence="3 4">Belongs to the bacterial glucokinase family.</text>
</comment>
<reference evidence="5 6" key="1">
    <citation type="journal article" date="2019" name="Int. J. Syst. Evol. Microbiol.">
        <title>The Global Catalogue of Microorganisms (GCM) 10K type strain sequencing project: providing services to taxonomists for standard genome sequencing and annotation.</title>
        <authorList>
            <consortium name="The Broad Institute Genomics Platform"/>
            <consortium name="The Broad Institute Genome Sequencing Center for Infectious Disease"/>
            <person name="Wu L."/>
            <person name="Ma J."/>
        </authorList>
    </citation>
    <scope>NUCLEOTIDE SEQUENCE [LARGE SCALE GENOMIC DNA]</scope>
    <source>
        <strain evidence="5 6">JCM 6833</strain>
    </source>
</reference>
<dbReference type="Proteomes" id="UP001501509">
    <property type="component" value="Unassembled WGS sequence"/>
</dbReference>
<keyword evidence="1 3" id="KW-0808">Transferase</keyword>
<accession>A0ABN3PI23</accession>
<dbReference type="SUPFAM" id="SSF53067">
    <property type="entry name" value="Actin-like ATPase domain"/>
    <property type="match status" value="1"/>
</dbReference>
<keyword evidence="3" id="KW-0963">Cytoplasm</keyword>
<dbReference type="RefSeq" id="WP_344539790.1">
    <property type="nucleotide sequence ID" value="NZ_BAAATD010000002.1"/>
</dbReference>